<protein>
    <submittedName>
        <fullName evidence="1">Uncharacterized protein</fullName>
    </submittedName>
</protein>
<dbReference type="EMBL" id="BTSY01000005">
    <property type="protein sequence ID" value="GMT30859.1"/>
    <property type="molecule type" value="Genomic_DNA"/>
</dbReference>
<evidence type="ECO:0000313" key="2">
    <source>
        <dbReference type="Proteomes" id="UP001432322"/>
    </source>
</evidence>
<keyword evidence="2" id="KW-1185">Reference proteome</keyword>
<reference evidence="1" key="1">
    <citation type="submission" date="2023-10" db="EMBL/GenBank/DDBJ databases">
        <title>Genome assembly of Pristionchus species.</title>
        <authorList>
            <person name="Yoshida K."/>
            <person name="Sommer R.J."/>
        </authorList>
    </citation>
    <scope>NUCLEOTIDE SEQUENCE</scope>
    <source>
        <strain evidence="1">RS5133</strain>
    </source>
</reference>
<name>A0AAV5WFP4_9BILA</name>
<evidence type="ECO:0000313" key="1">
    <source>
        <dbReference type="EMBL" id="GMT30859.1"/>
    </source>
</evidence>
<comment type="caution">
    <text evidence="1">The sequence shown here is derived from an EMBL/GenBank/DDBJ whole genome shotgun (WGS) entry which is preliminary data.</text>
</comment>
<dbReference type="Proteomes" id="UP001432322">
    <property type="component" value="Unassembled WGS sequence"/>
</dbReference>
<accession>A0AAV5WFP4</accession>
<dbReference type="AlphaFoldDB" id="A0AAV5WFP4"/>
<proteinExistence type="predicted"/>
<feature type="non-terminal residue" evidence="1">
    <location>
        <position position="1"/>
    </location>
</feature>
<organism evidence="1 2">
    <name type="scientific">Pristionchus fissidentatus</name>
    <dbReference type="NCBI Taxonomy" id="1538716"/>
    <lineage>
        <taxon>Eukaryota</taxon>
        <taxon>Metazoa</taxon>
        <taxon>Ecdysozoa</taxon>
        <taxon>Nematoda</taxon>
        <taxon>Chromadorea</taxon>
        <taxon>Rhabditida</taxon>
        <taxon>Rhabditina</taxon>
        <taxon>Diplogasteromorpha</taxon>
        <taxon>Diplogasteroidea</taxon>
        <taxon>Neodiplogasteridae</taxon>
        <taxon>Pristionchus</taxon>
    </lineage>
</organism>
<gene>
    <name evidence="1" type="ORF">PFISCL1PPCAC_22156</name>
</gene>
<sequence>NETAVKREKYCEGQYWPVNHLMGLFGLLDLQLAGDTTEGVERTSLRNSTLTSDWLAGTLPLVITLQTSCELANHSCMQTGEDCWPSNC</sequence>